<evidence type="ECO:0000256" key="2">
    <source>
        <dbReference type="ARBA" id="ARBA00009870"/>
    </source>
</evidence>
<dbReference type="InterPro" id="IPR006910">
    <property type="entry name" value="Rad21_Rec8_N"/>
</dbReference>
<proteinExistence type="inferred from homology"/>
<accession>A0A8E2J713</accession>
<dbReference type="GO" id="GO:0007062">
    <property type="term" value="P:sister chromatid cohesion"/>
    <property type="evidence" value="ECO:0007669"/>
    <property type="project" value="InterPro"/>
</dbReference>
<dbReference type="GO" id="GO:0005634">
    <property type="term" value="C:nucleus"/>
    <property type="evidence" value="ECO:0007669"/>
    <property type="project" value="UniProtKB-SubCell"/>
</dbReference>
<dbReference type="OrthoDB" id="10071381at2759"/>
<feature type="region of interest" description="Disordered" evidence="4">
    <location>
        <begin position="551"/>
        <end position="580"/>
    </location>
</feature>
<dbReference type="EMBL" id="KV722332">
    <property type="protein sequence ID" value="OCH96110.1"/>
    <property type="molecule type" value="Genomic_DNA"/>
</dbReference>
<name>A0A8E2J713_9APHY</name>
<feature type="region of interest" description="Disordered" evidence="4">
    <location>
        <begin position="428"/>
        <end position="461"/>
    </location>
</feature>
<feature type="domain" description="Rad21/Rec8-like protein N-terminal" evidence="6">
    <location>
        <begin position="1"/>
        <end position="99"/>
    </location>
</feature>
<dbReference type="InterPro" id="IPR039781">
    <property type="entry name" value="Rad21/Rec8-like"/>
</dbReference>
<dbReference type="GO" id="GO:0003682">
    <property type="term" value="F:chromatin binding"/>
    <property type="evidence" value="ECO:0007669"/>
    <property type="project" value="TreeGrafter"/>
</dbReference>
<evidence type="ECO:0000256" key="1">
    <source>
        <dbReference type="ARBA" id="ARBA00004123"/>
    </source>
</evidence>
<dbReference type="GO" id="GO:1990414">
    <property type="term" value="P:replication-born double-strand break repair via sister chromatid exchange"/>
    <property type="evidence" value="ECO:0007669"/>
    <property type="project" value="TreeGrafter"/>
</dbReference>
<dbReference type="InterPro" id="IPR006909">
    <property type="entry name" value="Rad21/Rec8_C_eu"/>
</dbReference>
<dbReference type="Pfam" id="PF04824">
    <property type="entry name" value="Rad21_Rec8"/>
    <property type="match status" value="1"/>
</dbReference>
<keyword evidence="3" id="KW-0539">Nucleus</keyword>
<dbReference type="Gene3D" id="1.10.10.580">
    <property type="entry name" value="Structural maintenance of chromosome 1. Chain E"/>
    <property type="match status" value="1"/>
</dbReference>
<evidence type="ECO:0000256" key="4">
    <source>
        <dbReference type="SAM" id="MobiDB-lite"/>
    </source>
</evidence>
<feature type="region of interest" description="Disordered" evidence="4">
    <location>
        <begin position="150"/>
        <end position="181"/>
    </location>
</feature>
<dbReference type="Pfam" id="PF04825">
    <property type="entry name" value="Rad21_Rec8_N"/>
    <property type="match status" value="1"/>
</dbReference>
<evidence type="ECO:0000259" key="6">
    <source>
        <dbReference type="Pfam" id="PF04825"/>
    </source>
</evidence>
<comment type="subcellular location">
    <subcellularLocation>
        <location evidence="1">Nucleus</location>
    </subcellularLocation>
</comment>
<dbReference type="SUPFAM" id="SSF46785">
    <property type="entry name" value="Winged helix' DNA-binding domain"/>
    <property type="match status" value="1"/>
</dbReference>
<reference evidence="7 8" key="1">
    <citation type="submission" date="2016-07" db="EMBL/GenBank/DDBJ databases">
        <title>Draft genome of the white-rot fungus Obba rivulosa 3A-2.</title>
        <authorList>
            <consortium name="DOE Joint Genome Institute"/>
            <person name="Miettinen O."/>
            <person name="Riley R."/>
            <person name="Acob R."/>
            <person name="Barry K."/>
            <person name="Cullen D."/>
            <person name="De Vries R."/>
            <person name="Hainaut M."/>
            <person name="Hatakka A."/>
            <person name="Henrissat B."/>
            <person name="Hilden K."/>
            <person name="Kuo R."/>
            <person name="Labutti K."/>
            <person name="Lipzen A."/>
            <person name="Makela M.R."/>
            <person name="Sandor L."/>
            <person name="Spatafora J.W."/>
            <person name="Grigoriev I.V."/>
            <person name="Hibbett D.S."/>
        </authorList>
    </citation>
    <scope>NUCLEOTIDE SEQUENCE [LARGE SCALE GENOMIC DNA]</scope>
    <source>
        <strain evidence="7 8">3A-2</strain>
    </source>
</reference>
<feature type="domain" description="Rad21/Rec8-like protein C-terminal eukaryotic" evidence="5">
    <location>
        <begin position="652"/>
        <end position="694"/>
    </location>
</feature>
<dbReference type="Proteomes" id="UP000250043">
    <property type="component" value="Unassembled WGS sequence"/>
</dbReference>
<dbReference type="AlphaFoldDB" id="A0A8E2J713"/>
<dbReference type="GO" id="GO:0008278">
    <property type="term" value="C:cohesin complex"/>
    <property type="evidence" value="ECO:0007669"/>
    <property type="project" value="InterPro"/>
</dbReference>
<evidence type="ECO:0000259" key="5">
    <source>
        <dbReference type="Pfam" id="PF04824"/>
    </source>
</evidence>
<evidence type="ECO:0000313" key="8">
    <source>
        <dbReference type="Proteomes" id="UP000250043"/>
    </source>
</evidence>
<evidence type="ECO:0000313" key="7">
    <source>
        <dbReference type="EMBL" id="OCH96110.1"/>
    </source>
</evidence>
<sequence>MFFSPELLERRDSGFGLLWYPATLGAKSSFKKLPKRSVMTADISQLCDLIAEPSEPLALRLSSNLMIGVARVYKVKQEIFYTDVTTCFNSLKKAVQEFNSMTKGAAELQMGQPSLRPDALTIAADPGIAFAMDFDALFIVRYVSGRQDESDEEFDPKAKKTKQKGKGKERPSSVVEDPRANRYTLDEHHNLLLSGSFEAPFNATGFGGVAPSSSQFDGGFGFDDNLFDPAAMDLGDIGDDLAKELGEGWGGSPGAHHGEHLFNFAADDGGIGAEPPSDIPMAFGNEGLGPDIPLRNAHYGASPPPMSVVVHLAPLSPIRDAEGNVVRTEEQGNSENRPAQKKAKRVRLLLDSRTELTDEELKMARANYMEGQDSLRRELIQKKYEKESGKLIEEMIWGVPQGIQAPVLIDFWLENFRLQVEARSDRLHMETHGEPPTKRRRIAENGLMSQNQGDEMPKDLAGARFGNAPDFEMNLDFGRTRLTSMQEPGQARHASRPPSAVGGNFDLDIGRIVEPASGSQRSALFPWDHAGASSSVYGGAFELGRSSSAKKSLGKADVQMRGSSVGSRRESPLHARGVADSPADFGFRNSHFSGEGFEFEVPDGNAEANESQQSEANLLTLERHSFNFLEYAKMQLQTFPGSASTLSLDDVIPRATSTKRVAASAFYHCLVLATKDLITVSQTGSYGVVKITVK</sequence>
<protein>
    <submittedName>
        <fullName evidence="7">Uncharacterized protein</fullName>
    </submittedName>
</protein>
<comment type="similarity">
    <text evidence="2">Belongs to the rad21 family.</text>
</comment>
<feature type="compositionally biased region" description="Basic and acidic residues" evidence="4">
    <location>
        <begin position="428"/>
        <end position="437"/>
    </location>
</feature>
<dbReference type="PANTHER" id="PTHR12585:SF72">
    <property type="entry name" value="MEIOTIC RECOMBINATION PROTEIN REC8"/>
    <property type="match status" value="1"/>
</dbReference>
<feature type="compositionally biased region" description="Basic and acidic residues" evidence="4">
    <location>
        <begin position="166"/>
        <end position="181"/>
    </location>
</feature>
<evidence type="ECO:0000256" key="3">
    <source>
        <dbReference type="ARBA" id="ARBA00023242"/>
    </source>
</evidence>
<organism evidence="7 8">
    <name type="scientific">Obba rivulosa</name>
    <dbReference type="NCBI Taxonomy" id="1052685"/>
    <lineage>
        <taxon>Eukaryota</taxon>
        <taxon>Fungi</taxon>
        <taxon>Dikarya</taxon>
        <taxon>Basidiomycota</taxon>
        <taxon>Agaricomycotina</taxon>
        <taxon>Agaricomycetes</taxon>
        <taxon>Polyporales</taxon>
        <taxon>Gelatoporiaceae</taxon>
        <taxon>Obba</taxon>
    </lineage>
</organism>
<keyword evidence="8" id="KW-1185">Reference proteome</keyword>
<dbReference type="PANTHER" id="PTHR12585">
    <property type="entry name" value="SCC1 / RAD21 FAMILY MEMBER"/>
    <property type="match status" value="1"/>
</dbReference>
<dbReference type="InterPro" id="IPR036390">
    <property type="entry name" value="WH_DNA-bd_sf"/>
</dbReference>
<dbReference type="InterPro" id="IPR023093">
    <property type="entry name" value="ScpA-like_C"/>
</dbReference>
<gene>
    <name evidence="7" type="ORF">OBBRIDRAFT_718943</name>
</gene>